<feature type="region of interest" description="Disordered" evidence="1">
    <location>
        <begin position="77"/>
        <end position="96"/>
    </location>
</feature>
<gene>
    <name evidence="3" type="ORF">GCM10010307_27640</name>
</gene>
<sequence>MIVRGSALRAPTAHLKKAVAAMREAHLATAPDTRHRCHNPNYFVAARLVEVVSGQPFADYLSAQLFKPLRMTHTASVNTTTEMPDQARGYQALRPA</sequence>
<name>A0ABN3QS96_9ACTN</name>
<dbReference type="SUPFAM" id="SSF56601">
    <property type="entry name" value="beta-lactamase/transpeptidase-like"/>
    <property type="match status" value="1"/>
</dbReference>
<dbReference type="InterPro" id="IPR050491">
    <property type="entry name" value="AmpC-like"/>
</dbReference>
<feature type="domain" description="Beta-lactamase-related" evidence="2">
    <location>
        <begin position="13"/>
        <end position="92"/>
    </location>
</feature>
<dbReference type="InterPro" id="IPR012338">
    <property type="entry name" value="Beta-lactam/transpept-like"/>
</dbReference>
<dbReference type="Proteomes" id="UP001500151">
    <property type="component" value="Unassembled WGS sequence"/>
</dbReference>
<dbReference type="EMBL" id="BAAASJ010000030">
    <property type="protein sequence ID" value="GAA2633395.1"/>
    <property type="molecule type" value="Genomic_DNA"/>
</dbReference>
<accession>A0ABN3QS96</accession>
<evidence type="ECO:0000256" key="1">
    <source>
        <dbReference type="SAM" id="MobiDB-lite"/>
    </source>
</evidence>
<dbReference type="Gene3D" id="3.40.710.10">
    <property type="entry name" value="DD-peptidase/beta-lactamase superfamily"/>
    <property type="match status" value="1"/>
</dbReference>
<dbReference type="PANTHER" id="PTHR46825:SF9">
    <property type="entry name" value="BETA-LACTAMASE-RELATED DOMAIN-CONTAINING PROTEIN"/>
    <property type="match status" value="1"/>
</dbReference>
<evidence type="ECO:0000313" key="4">
    <source>
        <dbReference type="Proteomes" id="UP001500151"/>
    </source>
</evidence>
<organism evidence="3 4">
    <name type="scientific">Streptomyces vastus</name>
    <dbReference type="NCBI Taxonomy" id="285451"/>
    <lineage>
        <taxon>Bacteria</taxon>
        <taxon>Bacillati</taxon>
        <taxon>Actinomycetota</taxon>
        <taxon>Actinomycetes</taxon>
        <taxon>Kitasatosporales</taxon>
        <taxon>Streptomycetaceae</taxon>
        <taxon>Streptomyces</taxon>
    </lineage>
</organism>
<dbReference type="Pfam" id="PF00144">
    <property type="entry name" value="Beta-lactamase"/>
    <property type="match status" value="1"/>
</dbReference>
<reference evidence="3 4" key="1">
    <citation type="journal article" date="2019" name="Int. J. Syst. Evol. Microbiol.">
        <title>The Global Catalogue of Microorganisms (GCM) 10K type strain sequencing project: providing services to taxonomists for standard genome sequencing and annotation.</title>
        <authorList>
            <consortium name="The Broad Institute Genomics Platform"/>
            <consortium name="The Broad Institute Genome Sequencing Center for Infectious Disease"/>
            <person name="Wu L."/>
            <person name="Ma J."/>
        </authorList>
    </citation>
    <scope>NUCLEOTIDE SEQUENCE [LARGE SCALE GENOMIC DNA]</scope>
    <source>
        <strain evidence="3 4">JCM 4524</strain>
    </source>
</reference>
<keyword evidence="4" id="KW-1185">Reference proteome</keyword>
<dbReference type="PANTHER" id="PTHR46825">
    <property type="entry name" value="D-ALANYL-D-ALANINE-CARBOXYPEPTIDASE/ENDOPEPTIDASE AMPH"/>
    <property type="match status" value="1"/>
</dbReference>
<evidence type="ECO:0000313" key="3">
    <source>
        <dbReference type="EMBL" id="GAA2633395.1"/>
    </source>
</evidence>
<comment type="caution">
    <text evidence="3">The sequence shown here is derived from an EMBL/GenBank/DDBJ whole genome shotgun (WGS) entry which is preliminary data.</text>
</comment>
<proteinExistence type="predicted"/>
<evidence type="ECO:0000259" key="2">
    <source>
        <dbReference type="Pfam" id="PF00144"/>
    </source>
</evidence>
<dbReference type="InterPro" id="IPR001466">
    <property type="entry name" value="Beta-lactam-related"/>
</dbReference>
<protein>
    <recommendedName>
        <fullName evidence="2">Beta-lactamase-related domain-containing protein</fullName>
    </recommendedName>
</protein>